<dbReference type="AlphaFoldDB" id="A0AAQ3Q350"/>
<evidence type="ECO:0000313" key="4">
    <source>
        <dbReference type="EMBL" id="WOK94479.1"/>
    </source>
</evidence>
<dbReference type="InterPro" id="IPR025520">
    <property type="entry name" value="DUF4408"/>
</dbReference>
<dbReference type="Proteomes" id="UP001327560">
    <property type="component" value="Chromosome 1"/>
</dbReference>
<organism evidence="4 5">
    <name type="scientific">Canna indica</name>
    <name type="common">Indian-shot</name>
    <dbReference type="NCBI Taxonomy" id="4628"/>
    <lineage>
        <taxon>Eukaryota</taxon>
        <taxon>Viridiplantae</taxon>
        <taxon>Streptophyta</taxon>
        <taxon>Embryophyta</taxon>
        <taxon>Tracheophyta</taxon>
        <taxon>Spermatophyta</taxon>
        <taxon>Magnoliopsida</taxon>
        <taxon>Liliopsida</taxon>
        <taxon>Zingiberales</taxon>
        <taxon>Cannaceae</taxon>
        <taxon>Canna</taxon>
    </lineage>
</organism>
<feature type="transmembrane region" description="Helical" evidence="2">
    <location>
        <begin position="22"/>
        <end position="47"/>
    </location>
</feature>
<proteinExistence type="predicted"/>
<dbReference type="PANTHER" id="PTHR35762">
    <property type="entry name" value="TRANSMEMBRANE PROTEIN"/>
    <property type="match status" value="1"/>
</dbReference>
<feature type="domain" description="DUF4408" evidence="3">
    <location>
        <begin position="71"/>
        <end position="94"/>
    </location>
</feature>
<accession>A0AAQ3Q350</accession>
<name>A0AAQ3Q350_9LILI</name>
<keyword evidence="2" id="KW-0472">Membrane</keyword>
<evidence type="ECO:0000259" key="3">
    <source>
        <dbReference type="Pfam" id="PF14364"/>
    </source>
</evidence>
<protein>
    <recommendedName>
        <fullName evidence="3">DUF4408 domain-containing protein</fullName>
    </recommendedName>
</protein>
<sequence>MDPISIEKFQAMKRYRLRRRRLFFPSLLHYSLATLAGSVTLLGLFLSSPLWLPNLIGLSFLAPLPNLVAVVSAPKCLFLVGNVIVLLLVGESKLLRTSSGPASDIYDEYMMNRKGKNLEQQAESRSEKGRRMAEDERDELDYLDGEEDEWLCEVDKRAEDFIARVNWQRKLEARRLLLSYG</sequence>
<keyword evidence="2" id="KW-1133">Transmembrane helix</keyword>
<dbReference type="PANTHER" id="PTHR35762:SF2">
    <property type="entry name" value="TRANSMEMBRANE PROTEIN"/>
    <property type="match status" value="1"/>
</dbReference>
<keyword evidence="2" id="KW-0812">Transmembrane</keyword>
<evidence type="ECO:0000313" key="5">
    <source>
        <dbReference type="Proteomes" id="UP001327560"/>
    </source>
</evidence>
<keyword evidence="5" id="KW-1185">Reference proteome</keyword>
<feature type="region of interest" description="Disordered" evidence="1">
    <location>
        <begin position="117"/>
        <end position="137"/>
    </location>
</feature>
<gene>
    <name evidence="4" type="ORF">Cni_G03181</name>
</gene>
<dbReference type="EMBL" id="CP136890">
    <property type="protein sequence ID" value="WOK94479.1"/>
    <property type="molecule type" value="Genomic_DNA"/>
</dbReference>
<dbReference type="Pfam" id="PF14364">
    <property type="entry name" value="DUF4408"/>
    <property type="match status" value="1"/>
</dbReference>
<feature type="compositionally biased region" description="Basic and acidic residues" evidence="1">
    <location>
        <begin position="122"/>
        <end position="134"/>
    </location>
</feature>
<evidence type="ECO:0000256" key="1">
    <source>
        <dbReference type="SAM" id="MobiDB-lite"/>
    </source>
</evidence>
<feature type="transmembrane region" description="Helical" evidence="2">
    <location>
        <begin position="67"/>
        <end position="89"/>
    </location>
</feature>
<evidence type="ECO:0000256" key="2">
    <source>
        <dbReference type="SAM" id="Phobius"/>
    </source>
</evidence>
<reference evidence="4 5" key="1">
    <citation type="submission" date="2023-10" db="EMBL/GenBank/DDBJ databases">
        <title>Chromosome-scale genome assembly provides insights into flower coloration mechanisms of Canna indica.</title>
        <authorList>
            <person name="Li C."/>
        </authorList>
    </citation>
    <scope>NUCLEOTIDE SEQUENCE [LARGE SCALE GENOMIC DNA]</scope>
    <source>
        <tissue evidence="4">Flower</tissue>
    </source>
</reference>